<accession>A0A4S8R0R1</accession>
<sequence>MAPASNEEQFKFLISCIRYSNNGKVFILHCRISLSIHFPTTILLKLLLKTATHISQVDFGQVAKECKIVTKGAAAKRYERMMRSHGIAPNAASIKPAPGASSTPASNASAPTSAPRGKSTGKKRKFSIEDENADDEEDVSSGPGPSRSKVKREVKSEMNARSAVKEEMYREDSPSAQLREGMQMGLGAGLCDVNRELVGYYSGGSSAAGSVSGEGGEFEFGDGEGYASGMVAGGLGATGAGSGALNAYGQPQNGYSFNADGYGGMMGGHGMMGSGTGMGGHGGQNMTASRSHAAGTNGMGMSAQQYRSMVQGYESEGGSESPLLVE</sequence>
<feature type="compositionally biased region" description="Acidic residues" evidence="1">
    <location>
        <begin position="129"/>
        <end position="139"/>
    </location>
</feature>
<proteinExistence type="predicted"/>
<comment type="caution">
    <text evidence="3">The sequence shown here is derived from an EMBL/GenBank/DDBJ whole genome shotgun (WGS) entry which is preliminary data.</text>
</comment>
<protein>
    <recommendedName>
        <fullName evidence="2">Myb-like DNA-binding domain-containing protein</fullName>
    </recommendedName>
</protein>
<gene>
    <name evidence="3" type="ORF">BGAL_0165g00110</name>
</gene>
<reference evidence="3 4" key="1">
    <citation type="submission" date="2017-12" db="EMBL/GenBank/DDBJ databases">
        <title>Comparative genomics of Botrytis spp.</title>
        <authorList>
            <person name="Valero-Jimenez C.A."/>
            <person name="Tapia P."/>
            <person name="Veloso J."/>
            <person name="Silva-Moreno E."/>
            <person name="Staats M."/>
            <person name="Valdes J.H."/>
            <person name="Van Kan J.A.L."/>
        </authorList>
    </citation>
    <scope>NUCLEOTIDE SEQUENCE [LARGE SCALE GENOMIC DNA]</scope>
    <source>
        <strain evidence="3 4">MUCL435</strain>
    </source>
</reference>
<evidence type="ECO:0000313" key="4">
    <source>
        <dbReference type="Proteomes" id="UP000308671"/>
    </source>
</evidence>
<feature type="region of interest" description="Disordered" evidence="1">
    <location>
        <begin position="89"/>
        <end position="175"/>
    </location>
</feature>
<dbReference type="AlphaFoldDB" id="A0A4S8R0R1"/>
<dbReference type="OrthoDB" id="5353914at2759"/>
<evidence type="ECO:0000256" key="1">
    <source>
        <dbReference type="SAM" id="MobiDB-lite"/>
    </source>
</evidence>
<evidence type="ECO:0000259" key="2">
    <source>
        <dbReference type="Pfam" id="PF22980"/>
    </source>
</evidence>
<keyword evidence="4" id="KW-1185">Reference proteome</keyword>
<dbReference type="InterPro" id="IPR054505">
    <property type="entry name" value="Myb_DNA-bind_8"/>
</dbReference>
<name>A0A4S8R0R1_9HELO</name>
<dbReference type="EMBL" id="PQXL01000165">
    <property type="protein sequence ID" value="THV50092.1"/>
    <property type="molecule type" value="Genomic_DNA"/>
</dbReference>
<dbReference type="Pfam" id="PF22980">
    <property type="entry name" value="Myb_DNA-bind_8"/>
    <property type="match status" value="1"/>
</dbReference>
<feature type="compositionally biased region" description="Low complexity" evidence="1">
    <location>
        <begin position="96"/>
        <end position="115"/>
    </location>
</feature>
<feature type="domain" description="Myb-like DNA-binding" evidence="2">
    <location>
        <begin position="44"/>
        <end position="86"/>
    </location>
</feature>
<feature type="compositionally biased region" description="Basic and acidic residues" evidence="1">
    <location>
        <begin position="151"/>
        <end position="173"/>
    </location>
</feature>
<organism evidence="3 4">
    <name type="scientific">Botrytis galanthina</name>
    <dbReference type="NCBI Taxonomy" id="278940"/>
    <lineage>
        <taxon>Eukaryota</taxon>
        <taxon>Fungi</taxon>
        <taxon>Dikarya</taxon>
        <taxon>Ascomycota</taxon>
        <taxon>Pezizomycotina</taxon>
        <taxon>Leotiomycetes</taxon>
        <taxon>Helotiales</taxon>
        <taxon>Sclerotiniaceae</taxon>
        <taxon>Botrytis</taxon>
    </lineage>
</organism>
<dbReference type="Proteomes" id="UP000308671">
    <property type="component" value="Unassembled WGS sequence"/>
</dbReference>
<evidence type="ECO:0000313" key="3">
    <source>
        <dbReference type="EMBL" id="THV50092.1"/>
    </source>
</evidence>